<evidence type="ECO:0000313" key="6">
    <source>
        <dbReference type="Proteomes" id="UP000286288"/>
    </source>
</evidence>
<reference evidence="4 7" key="2">
    <citation type="submission" date="2019-11" db="EMBL/GenBank/DDBJ databases">
        <title>Detection and genome characteristic of a blood enterococcus casselifavus isolate from Zhengzhou,china.</title>
        <authorList>
            <person name="Wen P."/>
        </authorList>
    </citation>
    <scope>NUCLEOTIDE SEQUENCE [LARGE SCALE GENOMIC DNA]</scope>
    <source>
        <strain evidence="4 7">EC291</strain>
    </source>
</reference>
<evidence type="ECO:0000313" key="2">
    <source>
        <dbReference type="EMBL" id="MDT2964947.1"/>
    </source>
</evidence>
<dbReference type="Proteomes" id="UP000286288">
    <property type="component" value="Unassembled WGS sequence"/>
</dbReference>
<evidence type="ECO:0000256" key="1">
    <source>
        <dbReference type="SAM" id="Phobius"/>
    </source>
</evidence>
<dbReference type="EMBL" id="JARQDV010000005">
    <property type="protein sequence ID" value="MDT2964947.1"/>
    <property type="molecule type" value="Genomic_DNA"/>
</dbReference>
<dbReference type="RefSeq" id="WP_005225554.1">
    <property type="nucleotide sequence ID" value="NZ_BAAAXK010000016.1"/>
</dbReference>
<evidence type="ECO:0000313" key="8">
    <source>
        <dbReference type="Proteomes" id="UP001253851"/>
    </source>
</evidence>
<dbReference type="Proteomes" id="UP001268896">
    <property type="component" value="Unassembled WGS sequence"/>
</dbReference>
<keyword evidence="1" id="KW-0472">Membrane</keyword>
<sequence length="62" mass="7195">MEKKSQLPWYKRKKFYLPVAVVLGVIGVLPSLVSLFGVSIDDEFNPDYYSDPNEPMFKKKQN</sequence>
<dbReference type="Proteomes" id="UP000422837">
    <property type="component" value="Chromosome"/>
</dbReference>
<dbReference type="EMBL" id="CP046123">
    <property type="protein sequence ID" value="QGN28975.1"/>
    <property type="molecule type" value="Genomic_DNA"/>
</dbReference>
<dbReference type="OrthoDB" id="2193747at2"/>
<reference evidence="5 6" key="1">
    <citation type="submission" date="2018-08" db="EMBL/GenBank/DDBJ databases">
        <title>A genome reference for cultivated species of the human gut microbiota.</title>
        <authorList>
            <person name="Zou Y."/>
            <person name="Xue W."/>
            <person name="Luo G."/>
        </authorList>
    </citation>
    <scope>NUCLEOTIDE SEQUENCE [LARGE SCALE GENOMIC DNA]</scope>
    <source>
        <strain evidence="5 6">AF48-16</strain>
    </source>
</reference>
<organism evidence="5 6">
    <name type="scientific">Enterococcus casseliflavus</name>
    <name type="common">Enterococcus flavescens</name>
    <dbReference type="NCBI Taxonomy" id="37734"/>
    <lineage>
        <taxon>Bacteria</taxon>
        <taxon>Bacillati</taxon>
        <taxon>Bacillota</taxon>
        <taxon>Bacilli</taxon>
        <taxon>Lactobacillales</taxon>
        <taxon>Enterococcaceae</taxon>
        <taxon>Enterococcus</taxon>
    </lineage>
</organism>
<dbReference type="AlphaFoldDB" id="A0A1I1RY01"/>
<accession>A0A1I1RY01</accession>
<keyword evidence="1" id="KW-1133">Transmembrane helix</keyword>
<reference evidence="2 8" key="3">
    <citation type="submission" date="2023-03" db="EMBL/GenBank/DDBJ databases">
        <authorList>
            <person name="Shen W."/>
            <person name="Cai J."/>
        </authorList>
    </citation>
    <scope>NUCLEOTIDE SEQUENCE [LARGE SCALE GENOMIC DNA]</scope>
    <source>
        <strain evidence="3 8">B516</strain>
        <strain evidence="2">K72-2</strain>
    </source>
</reference>
<evidence type="ECO:0000313" key="4">
    <source>
        <dbReference type="EMBL" id="QGN28975.1"/>
    </source>
</evidence>
<evidence type="ECO:0000313" key="5">
    <source>
        <dbReference type="EMBL" id="RHK05789.1"/>
    </source>
</evidence>
<feature type="transmembrane region" description="Helical" evidence="1">
    <location>
        <begin position="15"/>
        <end position="40"/>
    </location>
</feature>
<evidence type="ECO:0000313" key="3">
    <source>
        <dbReference type="EMBL" id="MDT2981302.1"/>
    </source>
</evidence>
<dbReference type="EMBL" id="QRMZ01000015">
    <property type="protein sequence ID" value="RHK05789.1"/>
    <property type="molecule type" value="Genomic_DNA"/>
</dbReference>
<name>A0A1I1RY01_ENTCA</name>
<protein>
    <submittedName>
        <fullName evidence="5">Uncharacterized protein</fullName>
    </submittedName>
</protein>
<keyword evidence="1" id="KW-0812">Transmembrane</keyword>
<proteinExistence type="predicted"/>
<dbReference type="EMBL" id="JARQDZ010000001">
    <property type="protein sequence ID" value="MDT2981302.1"/>
    <property type="molecule type" value="Genomic_DNA"/>
</dbReference>
<evidence type="ECO:0000313" key="7">
    <source>
        <dbReference type="Proteomes" id="UP000422837"/>
    </source>
</evidence>
<gene>
    <name evidence="5" type="ORF">DW084_11655</name>
    <name evidence="4" type="ORF">GFU50_05460</name>
    <name evidence="2" type="ORF">P7I32_09990</name>
    <name evidence="3" type="ORF">P7I34_01420</name>
</gene>
<dbReference type="GeneID" id="15141638"/>
<dbReference type="Proteomes" id="UP001253851">
    <property type="component" value="Unassembled WGS sequence"/>
</dbReference>